<dbReference type="PANTHER" id="PTHR10644">
    <property type="entry name" value="DNA REPAIR/RNA PROCESSING CPSF FAMILY"/>
    <property type="match status" value="1"/>
</dbReference>
<dbReference type="GO" id="GO:0003676">
    <property type="term" value="F:nucleic acid binding"/>
    <property type="evidence" value="ECO:0007669"/>
    <property type="project" value="InterPro"/>
</dbReference>
<dbReference type="AlphaFoldDB" id="A0A814M6E3"/>
<dbReference type="GO" id="GO:0005634">
    <property type="term" value="C:nucleus"/>
    <property type="evidence" value="ECO:0007669"/>
    <property type="project" value="UniProtKB-SubCell"/>
</dbReference>
<dbReference type="SUPFAM" id="SSF63825">
    <property type="entry name" value="YWTD domain"/>
    <property type="match status" value="1"/>
</dbReference>
<evidence type="ECO:0008006" key="7">
    <source>
        <dbReference type="Google" id="ProtNLM"/>
    </source>
</evidence>
<gene>
    <name evidence="5" type="ORF">SEV965_LOCUS14535</name>
</gene>
<dbReference type="InterPro" id="IPR018846">
    <property type="entry name" value="Beta-prop_RSE1/DDB1/CPSF1_1st"/>
</dbReference>
<evidence type="ECO:0000259" key="3">
    <source>
        <dbReference type="Pfam" id="PF03178"/>
    </source>
</evidence>
<name>A0A814M6E3_9BILA</name>
<accession>A0A814M6E3</accession>
<keyword evidence="2" id="KW-0539">Nucleus</keyword>
<feature type="domain" description="RSE1/DDB1/CPSF1 C-terminal" evidence="3">
    <location>
        <begin position="414"/>
        <end position="711"/>
    </location>
</feature>
<proteinExistence type="predicted"/>
<dbReference type="Proteomes" id="UP000663889">
    <property type="component" value="Unassembled WGS sequence"/>
</dbReference>
<sequence length="750" mass="84798">MAAMNYVVTVQRPTAITALTTGHFTSSTDFNLIVAKNTHFEIYVISSEGLKLVKDVCIYGKITVLKCFRLSNMNKDVLFIFTEKCHGMILDCRKANHDQYDILTKCHGLLKDTGRQPVRQPLCTIDAKHGLILLRIFEGVIKLIYIKELSSKESSSKNLEAYNVKIDEQNIVDIQFLPGHQKPTFIVLHPRTTDTSTINRDPEEYHIRTYQVELKEKDITKLTWKQDMTLSEASFLIPIGQDIFSCLVIGRNVVALYKENDRPLEIESSLLDDEASIVSYCPIDEDGCRYLLTDYFGKLYLLVLERDKRNGSSSTTITDMKLDLLGETSMCEYITYLDNGVTFIGSRFGDSQLIRLLPEPENGSHLEILESYTNLGPIVDMCVVDLERQGRQMPWYVARFTYAIDLLPKRTRVSVRLLNREEALSVCVITFADDLSTPYIAIGTAIIFEDEDTPKIGRIILFRYKNGHLNMITEREINGPPHAMLAFQGKLLVAVGSSIRLYKFSPQTHELTQLTQYLGHIDCLQVKIKDDFVLFNDLMKSITVLRYNVDDGKFEEIAHDVSPQWSTACEFFDDDTFICAEDGGNLISCHKDSGSTKENERNILKELGLCHLGENINVFRHGCLVTQQTAESTISIETCTLMGGVSGYIGLLLQLTSTLYQLLMSLQLALAEYVPSVGKIDHGAWRSFESDGRSDVSCGFVDGDLVETYLDLPKSVQQELIQDLRGENNIPINTTVEELVKIIEELARIH</sequence>
<organism evidence="5 6">
    <name type="scientific">Rotaria sordida</name>
    <dbReference type="NCBI Taxonomy" id="392033"/>
    <lineage>
        <taxon>Eukaryota</taxon>
        <taxon>Metazoa</taxon>
        <taxon>Spiralia</taxon>
        <taxon>Gnathifera</taxon>
        <taxon>Rotifera</taxon>
        <taxon>Eurotatoria</taxon>
        <taxon>Bdelloidea</taxon>
        <taxon>Philodinida</taxon>
        <taxon>Philodinidae</taxon>
        <taxon>Rotaria</taxon>
    </lineage>
</organism>
<evidence type="ECO:0000313" key="5">
    <source>
        <dbReference type="EMBL" id="CAF1074598.1"/>
    </source>
</evidence>
<dbReference type="Pfam" id="PF10433">
    <property type="entry name" value="Beta-prop_RSE1_1st"/>
    <property type="match status" value="1"/>
</dbReference>
<reference evidence="5" key="1">
    <citation type="submission" date="2021-02" db="EMBL/GenBank/DDBJ databases">
        <authorList>
            <person name="Nowell W R."/>
        </authorList>
    </citation>
    <scope>NUCLEOTIDE SEQUENCE</scope>
</reference>
<dbReference type="InterPro" id="IPR015943">
    <property type="entry name" value="WD40/YVTN_repeat-like_dom_sf"/>
</dbReference>
<comment type="subcellular location">
    <subcellularLocation>
        <location evidence="1">Nucleus</location>
    </subcellularLocation>
</comment>
<dbReference type="Pfam" id="PF03178">
    <property type="entry name" value="CPSF_A"/>
    <property type="match status" value="1"/>
</dbReference>
<dbReference type="EMBL" id="CAJNOU010000729">
    <property type="protein sequence ID" value="CAF1074598.1"/>
    <property type="molecule type" value="Genomic_DNA"/>
</dbReference>
<evidence type="ECO:0000259" key="4">
    <source>
        <dbReference type="Pfam" id="PF10433"/>
    </source>
</evidence>
<feature type="domain" description="RSE1/DDB1/CPSF1 first beta-propeller" evidence="4">
    <location>
        <begin position="16"/>
        <end position="371"/>
    </location>
</feature>
<protein>
    <recommendedName>
        <fullName evidence="7">DNA damage-binding protein 1</fullName>
    </recommendedName>
</protein>
<evidence type="ECO:0000313" key="6">
    <source>
        <dbReference type="Proteomes" id="UP000663889"/>
    </source>
</evidence>
<comment type="caution">
    <text evidence="5">The sequence shown here is derived from an EMBL/GenBank/DDBJ whole genome shotgun (WGS) entry which is preliminary data.</text>
</comment>
<dbReference type="Gene3D" id="2.130.10.10">
    <property type="entry name" value="YVTN repeat-like/Quinoprotein amine dehydrogenase"/>
    <property type="match status" value="3"/>
</dbReference>
<dbReference type="Gene3D" id="1.10.150.910">
    <property type="match status" value="1"/>
</dbReference>
<dbReference type="InterPro" id="IPR050358">
    <property type="entry name" value="RSE1/DDB1/CFT1"/>
</dbReference>
<evidence type="ECO:0000256" key="2">
    <source>
        <dbReference type="ARBA" id="ARBA00023242"/>
    </source>
</evidence>
<evidence type="ECO:0000256" key="1">
    <source>
        <dbReference type="ARBA" id="ARBA00004123"/>
    </source>
</evidence>
<dbReference type="InterPro" id="IPR004871">
    <property type="entry name" value="RSE1/DDB1/CPSF1_C"/>
</dbReference>